<evidence type="ECO:0000259" key="3">
    <source>
        <dbReference type="PROSITE" id="PS51724"/>
    </source>
</evidence>
<dbReference type="Gene3D" id="3.30.70.1070">
    <property type="entry name" value="Sporulation related repeat"/>
    <property type="match status" value="1"/>
</dbReference>
<evidence type="ECO:0000256" key="1">
    <source>
        <dbReference type="SAM" id="MobiDB-lite"/>
    </source>
</evidence>
<dbReference type="Pfam" id="PF05036">
    <property type="entry name" value="SPOR"/>
    <property type="match status" value="1"/>
</dbReference>
<feature type="compositionally biased region" description="Pro residues" evidence="1">
    <location>
        <begin position="89"/>
        <end position="99"/>
    </location>
</feature>
<dbReference type="EMBL" id="JBDKXB010000003">
    <property type="protein sequence ID" value="MEY6431437.1"/>
    <property type="molecule type" value="Genomic_DNA"/>
</dbReference>
<reference evidence="4 5" key="1">
    <citation type="submission" date="2024-05" db="EMBL/GenBank/DDBJ databases">
        <title>Genome Sequence and Characterization of the New Strain Purple Sulfur Bacterium of Genus Thioalkalicoccus.</title>
        <authorList>
            <person name="Bryantseva I.A."/>
            <person name="Kyndt J.A."/>
            <person name="Imhoff J.F."/>
        </authorList>
    </citation>
    <scope>NUCLEOTIDE SEQUENCE [LARGE SCALE GENOMIC DNA]</scope>
    <source>
        <strain evidence="4 5">Um2</strain>
    </source>
</reference>
<keyword evidence="5" id="KW-1185">Reference proteome</keyword>
<protein>
    <submittedName>
        <fullName evidence="4">SPOR domain-containing protein</fullName>
    </submittedName>
</protein>
<dbReference type="InterPro" id="IPR036680">
    <property type="entry name" value="SPOR-like_sf"/>
</dbReference>
<dbReference type="PROSITE" id="PS51724">
    <property type="entry name" value="SPOR"/>
    <property type="match status" value="1"/>
</dbReference>
<gene>
    <name evidence="4" type="ORF">ABC977_03335</name>
</gene>
<feature type="transmembrane region" description="Helical" evidence="2">
    <location>
        <begin position="21"/>
        <end position="42"/>
    </location>
</feature>
<keyword evidence="2" id="KW-0472">Membrane</keyword>
<dbReference type="InterPro" id="IPR052521">
    <property type="entry name" value="Cell_div_SPOR-domain"/>
</dbReference>
<evidence type="ECO:0000313" key="5">
    <source>
        <dbReference type="Proteomes" id="UP001564408"/>
    </source>
</evidence>
<keyword evidence="2" id="KW-1133">Transmembrane helix</keyword>
<proteinExistence type="predicted"/>
<name>A0ABV4BB25_9GAMM</name>
<dbReference type="SUPFAM" id="SSF110997">
    <property type="entry name" value="Sporulation related repeat"/>
    <property type="match status" value="1"/>
</dbReference>
<dbReference type="PANTHER" id="PTHR38687:SF1">
    <property type="entry name" value="CELL DIVISION PROTEIN DEDD"/>
    <property type="match status" value="1"/>
</dbReference>
<dbReference type="Proteomes" id="UP001564408">
    <property type="component" value="Unassembled WGS sequence"/>
</dbReference>
<comment type="caution">
    <text evidence="4">The sequence shown here is derived from an EMBL/GenBank/DDBJ whole genome shotgun (WGS) entry which is preliminary data.</text>
</comment>
<organism evidence="4 5">
    <name type="scientific">Thioalkalicoccus limnaeus</name>
    <dbReference type="NCBI Taxonomy" id="120681"/>
    <lineage>
        <taxon>Bacteria</taxon>
        <taxon>Pseudomonadati</taxon>
        <taxon>Pseudomonadota</taxon>
        <taxon>Gammaproteobacteria</taxon>
        <taxon>Chromatiales</taxon>
        <taxon>Chromatiaceae</taxon>
        <taxon>Thioalkalicoccus</taxon>
    </lineage>
</organism>
<evidence type="ECO:0000313" key="4">
    <source>
        <dbReference type="EMBL" id="MEY6431437.1"/>
    </source>
</evidence>
<accession>A0ABV4BB25</accession>
<dbReference type="RefSeq" id="WP_369665821.1">
    <property type="nucleotide sequence ID" value="NZ_JBDKXB010000003.1"/>
</dbReference>
<feature type="compositionally biased region" description="Low complexity" evidence="1">
    <location>
        <begin position="100"/>
        <end position="117"/>
    </location>
</feature>
<feature type="domain" description="SPOR" evidence="3">
    <location>
        <begin position="123"/>
        <end position="202"/>
    </location>
</feature>
<dbReference type="PANTHER" id="PTHR38687">
    <property type="entry name" value="CELL DIVISION PROTEIN DEDD-RELATED"/>
    <property type="match status" value="1"/>
</dbReference>
<keyword evidence="2" id="KW-0812">Transmembrane</keyword>
<sequence length="203" mass="22281">MTIDYRRGAPRSLTVKRREPRPCFFWFMFGGLIGAASVGLVWTAKTQPPGSEDGPPPQTAQTTPPSFHFWDILPEIEVVVPNEAMSAATPPPALPPRPQPLTVQETPTTPPTATQDPAPAPASPTAESYLLQVASFRRPADAERLRERLAALGIQTHIQTVTINNQDTYHRVRTGPVAGRDQANQIRDLLNRHGLESITIRAQ</sequence>
<dbReference type="InterPro" id="IPR007730">
    <property type="entry name" value="SPOR-like_dom"/>
</dbReference>
<evidence type="ECO:0000256" key="2">
    <source>
        <dbReference type="SAM" id="Phobius"/>
    </source>
</evidence>
<feature type="region of interest" description="Disordered" evidence="1">
    <location>
        <begin position="85"/>
        <end position="124"/>
    </location>
</feature>
<feature type="region of interest" description="Disordered" evidence="1">
    <location>
        <begin position="44"/>
        <end position="66"/>
    </location>
</feature>